<dbReference type="CDD" id="cd04301">
    <property type="entry name" value="NAT_SF"/>
    <property type="match status" value="1"/>
</dbReference>
<reference evidence="1" key="1">
    <citation type="submission" date="2025-08" db="UniProtKB">
        <authorList>
            <consortium name="Ensembl"/>
        </authorList>
    </citation>
    <scope>IDENTIFICATION</scope>
</reference>
<dbReference type="PANTHER" id="PTHR22442">
    <property type="match status" value="1"/>
</dbReference>
<sequence>MYPVDLPDVDDAGLTSASEQYLSYLESRPWNNEWFQLSQTSKVAITADNARRVQLFEDDQPDCALLALYSPDDPTQVVALYLHEKWWCVEDVLRTSSKSRSGLITVQSIMERVIVFLLSQVVERSSQEKALFSLHPRTESCKLLWRDRQAVGFYTVKHKGSLCDSWSSRCYLLPALDTVLVRRSWRRRGFGLQMLEDYCSSFYTEACLGVSSPLSPSMAAGQLRAPPLHIINIKQSYLETADQIPKSHITVKKEKKW</sequence>
<dbReference type="Ensembl" id="ENSSLUT00000004266.1">
    <property type="protein sequence ID" value="ENSSLUP00000004138.1"/>
    <property type="gene ID" value="ENSSLUG00000001838.1"/>
</dbReference>
<protein>
    <submittedName>
        <fullName evidence="1">Family with sequence similarity 169 member B</fullName>
    </submittedName>
</protein>
<name>A0A8C9X5Y0_SANLU</name>
<organism evidence="1 2">
    <name type="scientific">Sander lucioperca</name>
    <name type="common">Pike-perch</name>
    <name type="synonym">Perca lucioperca</name>
    <dbReference type="NCBI Taxonomy" id="283035"/>
    <lineage>
        <taxon>Eukaryota</taxon>
        <taxon>Metazoa</taxon>
        <taxon>Chordata</taxon>
        <taxon>Craniata</taxon>
        <taxon>Vertebrata</taxon>
        <taxon>Euteleostomi</taxon>
        <taxon>Actinopterygii</taxon>
        <taxon>Neopterygii</taxon>
        <taxon>Teleostei</taxon>
        <taxon>Neoteleostei</taxon>
        <taxon>Acanthomorphata</taxon>
        <taxon>Eupercaria</taxon>
        <taxon>Perciformes</taxon>
        <taxon>Percoidei</taxon>
        <taxon>Percidae</taxon>
        <taxon>Luciopercinae</taxon>
        <taxon>Sander</taxon>
    </lineage>
</organism>
<evidence type="ECO:0000313" key="2">
    <source>
        <dbReference type="Proteomes" id="UP000694568"/>
    </source>
</evidence>
<keyword evidence="2" id="KW-1185">Reference proteome</keyword>
<dbReference type="GeneTree" id="ENSGT00510000048902"/>
<accession>A0A8C9X5Y0</accession>
<proteinExistence type="predicted"/>
<gene>
    <name evidence="1" type="primary">fam169b</name>
</gene>
<dbReference type="PANTHER" id="PTHR22442:SF4">
    <property type="entry name" value="PROTEIN FAM169BP"/>
    <property type="match status" value="1"/>
</dbReference>
<dbReference type="Proteomes" id="UP000694568">
    <property type="component" value="Unplaced"/>
</dbReference>
<reference evidence="1" key="2">
    <citation type="submission" date="2025-09" db="UniProtKB">
        <authorList>
            <consortium name="Ensembl"/>
        </authorList>
    </citation>
    <scope>IDENTIFICATION</scope>
</reference>
<evidence type="ECO:0000313" key="1">
    <source>
        <dbReference type="Ensembl" id="ENSSLUP00000004138.1"/>
    </source>
</evidence>
<dbReference type="InterPro" id="IPR029625">
    <property type="entry name" value="FAM169"/>
</dbReference>
<dbReference type="AlphaFoldDB" id="A0A8C9X5Y0"/>